<comment type="pathway">
    <text evidence="2">Siderophore biosynthesis.</text>
</comment>
<dbReference type="PANTHER" id="PTHR42802:SF1">
    <property type="entry name" value="L-ORNITHINE N(5)-MONOOXYGENASE"/>
    <property type="match status" value="1"/>
</dbReference>
<dbReference type="Gene3D" id="3.50.50.60">
    <property type="entry name" value="FAD/NAD(P)-binding domain"/>
    <property type="match status" value="1"/>
</dbReference>
<evidence type="ECO:0000313" key="8">
    <source>
        <dbReference type="EMBL" id="KEP68314.1"/>
    </source>
</evidence>
<keyword evidence="9" id="KW-1185">Reference proteome</keyword>
<dbReference type="PRINTS" id="PR00368">
    <property type="entry name" value="FADPNR"/>
</dbReference>
<evidence type="ECO:0000256" key="4">
    <source>
        <dbReference type="ARBA" id="ARBA00022630"/>
    </source>
</evidence>
<keyword evidence="6" id="KW-0521">NADP</keyword>
<evidence type="ECO:0000256" key="3">
    <source>
        <dbReference type="ARBA" id="ARBA00007588"/>
    </source>
</evidence>
<dbReference type="OrthoDB" id="7527071at2"/>
<dbReference type="PRINTS" id="PR00411">
    <property type="entry name" value="PNDRDTASEI"/>
</dbReference>
<evidence type="ECO:0000256" key="1">
    <source>
        <dbReference type="ARBA" id="ARBA00001974"/>
    </source>
</evidence>
<comment type="cofactor">
    <cofactor evidence="1">
        <name>FAD</name>
        <dbReference type="ChEBI" id="CHEBI:57692"/>
    </cofactor>
</comment>
<evidence type="ECO:0000256" key="7">
    <source>
        <dbReference type="ARBA" id="ARBA00023002"/>
    </source>
</evidence>
<keyword evidence="8" id="KW-0503">Monooxygenase</keyword>
<keyword evidence="5" id="KW-0274">FAD</keyword>
<keyword evidence="4" id="KW-0285">Flavoprotein</keyword>
<name>A0A074T9F9_9RHOB</name>
<dbReference type="RefSeq" id="WP_038068869.1">
    <property type="nucleotide sequence ID" value="NZ_FOVB01000015.1"/>
</dbReference>
<protein>
    <submittedName>
        <fullName evidence="8">Ornithine monooxygenase</fullName>
    </submittedName>
</protein>
<dbReference type="STRING" id="1185766.SAMN05216224_11522"/>
<accession>A0A074T9F9</accession>
<keyword evidence="7" id="KW-0560">Oxidoreductase</keyword>
<dbReference type="InterPro" id="IPR025700">
    <property type="entry name" value="Lys/Orn_oxygenase"/>
</dbReference>
<dbReference type="InterPro" id="IPR036188">
    <property type="entry name" value="FAD/NAD-bd_sf"/>
</dbReference>
<dbReference type="Proteomes" id="UP000027725">
    <property type="component" value="Unassembled WGS sequence"/>
</dbReference>
<comment type="caution">
    <text evidence="8">The sequence shown here is derived from an EMBL/GenBank/DDBJ whole genome shotgun (WGS) entry which is preliminary data.</text>
</comment>
<dbReference type="GO" id="GO:0006879">
    <property type="term" value="P:intracellular iron ion homeostasis"/>
    <property type="evidence" value="ECO:0007669"/>
    <property type="project" value="TreeGrafter"/>
</dbReference>
<dbReference type="EMBL" id="JHEH01000037">
    <property type="protein sequence ID" value="KEP68314.1"/>
    <property type="molecule type" value="Genomic_DNA"/>
</dbReference>
<gene>
    <name evidence="8" type="ORF">DL1_12520</name>
</gene>
<evidence type="ECO:0000256" key="5">
    <source>
        <dbReference type="ARBA" id="ARBA00022827"/>
    </source>
</evidence>
<proteinExistence type="inferred from homology"/>
<dbReference type="Pfam" id="PF13434">
    <property type="entry name" value="Lys_Orn_oxgnase"/>
    <property type="match status" value="1"/>
</dbReference>
<reference evidence="8 9" key="1">
    <citation type="submission" date="2014-03" db="EMBL/GenBank/DDBJ databases">
        <title>The draft genome sequence of Thioclava dalianensis DLFJ1-1.</title>
        <authorList>
            <person name="Lai Q."/>
            <person name="Shao Z."/>
        </authorList>
    </citation>
    <scope>NUCLEOTIDE SEQUENCE [LARGE SCALE GENOMIC DNA]</scope>
    <source>
        <strain evidence="8 9">DLFJ1-1</strain>
    </source>
</reference>
<dbReference type="eggNOG" id="COG3486">
    <property type="taxonomic scope" value="Bacteria"/>
</dbReference>
<dbReference type="GO" id="GO:0004497">
    <property type="term" value="F:monooxygenase activity"/>
    <property type="evidence" value="ECO:0007669"/>
    <property type="project" value="UniProtKB-KW"/>
</dbReference>
<sequence>MTSDENIFDLLGVGFGPSNLALAIALQERGAGLSARFLEARAQFAWHPDMMIPGADMQVSFLKDLVSQRNPQSPYSFVAYLHAKGRLGRFINRKTFFPSRVEFNDYLVWVAGQMPVCTYDRKVVGIEPEWQGKRISALTVIAQDGAQRLYRERGRNLILATGGKPRWPAPFAALRDDPRVVHSGDYLSRALPRLRSGMRVAVIGSGQSGAEIFEDLAARPEAPMIDLVLRRTALRPSDDTPFVNEIFDPAGTDRFHARPEDERRRALTDLAATNYSVADGDLIAALYDRLYEQSVTGEDRLRLHPEHGVTEVQGHGSTLELTLTGPQGPYKIAADLVILATGYERAITAEMLGELAPYWTGEAPDRTYRLPMAPEVGPAIFVQGFSEATHGLSDTLLSVLALRAQELADSLVKCSQTARRTQSHSLAAE</sequence>
<evidence type="ECO:0000256" key="6">
    <source>
        <dbReference type="ARBA" id="ARBA00022857"/>
    </source>
</evidence>
<evidence type="ECO:0000256" key="2">
    <source>
        <dbReference type="ARBA" id="ARBA00004924"/>
    </source>
</evidence>
<dbReference type="PANTHER" id="PTHR42802">
    <property type="entry name" value="MONOOXYGENASE"/>
    <property type="match status" value="1"/>
</dbReference>
<comment type="similarity">
    <text evidence="3">Belongs to the lysine N(6)-hydroxylase/L-ornithine N(5)-oxygenase family.</text>
</comment>
<evidence type="ECO:0000313" key="9">
    <source>
        <dbReference type="Proteomes" id="UP000027725"/>
    </source>
</evidence>
<dbReference type="SUPFAM" id="SSF51905">
    <property type="entry name" value="FAD/NAD(P)-binding domain"/>
    <property type="match status" value="2"/>
</dbReference>
<organism evidence="8 9">
    <name type="scientific">Thioclava dalianensis</name>
    <dbReference type="NCBI Taxonomy" id="1185766"/>
    <lineage>
        <taxon>Bacteria</taxon>
        <taxon>Pseudomonadati</taxon>
        <taxon>Pseudomonadota</taxon>
        <taxon>Alphaproteobacteria</taxon>
        <taxon>Rhodobacterales</taxon>
        <taxon>Paracoccaceae</taxon>
        <taxon>Thioclava</taxon>
    </lineage>
</organism>
<dbReference type="AlphaFoldDB" id="A0A074T9F9"/>